<evidence type="ECO:0000256" key="5">
    <source>
        <dbReference type="ARBA" id="ARBA00023157"/>
    </source>
</evidence>
<dbReference type="OrthoDB" id="9767869at2"/>
<evidence type="ECO:0000313" key="10">
    <source>
        <dbReference type="Proteomes" id="UP000184171"/>
    </source>
</evidence>
<comment type="cofactor">
    <cofactor evidence="6">
        <name>[2Fe-2S] cluster</name>
        <dbReference type="ChEBI" id="CHEBI:190135"/>
    </cofactor>
</comment>
<feature type="transmembrane region" description="Helical" evidence="7">
    <location>
        <begin position="12"/>
        <end position="33"/>
    </location>
</feature>
<dbReference type="PROSITE" id="PS51296">
    <property type="entry name" value="RIESKE"/>
    <property type="match status" value="1"/>
</dbReference>
<evidence type="ECO:0000313" key="9">
    <source>
        <dbReference type="EMBL" id="SHJ76474.1"/>
    </source>
</evidence>
<dbReference type="CDD" id="cd03467">
    <property type="entry name" value="Rieske"/>
    <property type="match status" value="1"/>
</dbReference>
<keyword evidence="1" id="KW-0001">2Fe-2S</keyword>
<feature type="domain" description="Rieske" evidence="8">
    <location>
        <begin position="47"/>
        <end position="141"/>
    </location>
</feature>
<dbReference type="InterPro" id="IPR014349">
    <property type="entry name" value="Rieske_Fe-S_prot"/>
</dbReference>
<dbReference type="Gene3D" id="2.102.10.10">
    <property type="entry name" value="Rieske [2Fe-2S] iron-sulphur domain"/>
    <property type="match status" value="1"/>
</dbReference>
<dbReference type="PRINTS" id="PR00162">
    <property type="entry name" value="RIESKE"/>
</dbReference>
<keyword evidence="5" id="KW-1015">Disulfide bond</keyword>
<dbReference type="Proteomes" id="UP000184171">
    <property type="component" value="Unassembled WGS sequence"/>
</dbReference>
<keyword evidence="4" id="KW-0411">Iron-sulfur</keyword>
<keyword evidence="3" id="KW-0408">Iron</keyword>
<evidence type="ECO:0000256" key="2">
    <source>
        <dbReference type="ARBA" id="ARBA00022723"/>
    </source>
</evidence>
<dbReference type="GO" id="GO:0051537">
    <property type="term" value="F:2 iron, 2 sulfur cluster binding"/>
    <property type="evidence" value="ECO:0007669"/>
    <property type="project" value="UniProtKB-KW"/>
</dbReference>
<evidence type="ECO:0000259" key="8">
    <source>
        <dbReference type="PROSITE" id="PS51296"/>
    </source>
</evidence>
<dbReference type="Pfam" id="PF00355">
    <property type="entry name" value="Rieske"/>
    <property type="match status" value="1"/>
</dbReference>
<keyword evidence="7" id="KW-1133">Transmembrane helix</keyword>
<dbReference type="SUPFAM" id="SSF50022">
    <property type="entry name" value="ISP domain"/>
    <property type="match status" value="1"/>
</dbReference>
<evidence type="ECO:0000256" key="6">
    <source>
        <dbReference type="ARBA" id="ARBA00034078"/>
    </source>
</evidence>
<gene>
    <name evidence="9" type="ORF">SAMN02745165_03113</name>
</gene>
<dbReference type="STRING" id="1122189.SAMN02745165_03113"/>
<dbReference type="PANTHER" id="PTHR10134">
    <property type="entry name" value="CYTOCHROME B-C1 COMPLEX SUBUNIT RIESKE, MITOCHONDRIAL"/>
    <property type="match status" value="1"/>
</dbReference>
<evidence type="ECO:0000256" key="3">
    <source>
        <dbReference type="ARBA" id="ARBA00023004"/>
    </source>
</evidence>
<dbReference type="GO" id="GO:0046872">
    <property type="term" value="F:metal ion binding"/>
    <property type="evidence" value="ECO:0007669"/>
    <property type="project" value="UniProtKB-KW"/>
</dbReference>
<dbReference type="Gene3D" id="1.20.5.510">
    <property type="entry name" value="Single helix bin"/>
    <property type="match status" value="1"/>
</dbReference>
<name>A0A1M6LZ29_MALRU</name>
<dbReference type="InterPro" id="IPR017941">
    <property type="entry name" value="Rieske_2Fe-2S"/>
</dbReference>
<evidence type="ECO:0000256" key="7">
    <source>
        <dbReference type="SAM" id="Phobius"/>
    </source>
</evidence>
<dbReference type="InterPro" id="IPR036922">
    <property type="entry name" value="Rieske_2Fe-2S_sf"/>
</dbReference>
<evidence type="ECO:0000256" key="4">
    <source>
        <dbReference type="ARBA" id="ARBA00023014"/>
    </source>
</evidence>
<sequence length="142" mass="14979">MDDATPKERRTFLTVILGGVGAVVAAVAGWPLFRYLSPIDKGSAEDLVRVARQEVAVGGAHFFSYQGRPAVLLQPSAGEFLALSAVCTHLGCIVKWVDDKQEFLCPCHGGRFSPAGQVLGGPPPTALESYPVSLDGEDILVG</sequence>
<dbReference type="RefSeq" id="WP_072909658.1">
    <property type="nucleotide sequence ID" value="NZ_FQZT01000015.1"/>
</dbReference>
<proteinExistence type="predicted"/>
<keyword evidence="7" id="KW-0812">Transmembrane</keyword>
<protein>
    <submittedName>
        <fullName evidence="9">Cytochrome b6-f complex iron-sulfur subunit</fullName>
    </submittedName>
</protein>
<keyword evidence="2" id="KW-0479">Metal-binding</keyword>
<reference evidence="9 10" key="1">
    <citation type="submission" date="2016-11" db="EMBL/GenBank/DDBJ databases">
        <authorList>
            <person name="Jaros S."/>
            <person name="Januszkiewicz K."/>
            <person name="Wedrychowicz H."/>
        </authorList>
    </citation>
    <scope>NUCLEOTIDE SEQUENCE [LARGE SCALE GENOMIC DNA]</scope>
    <source>
        <strain evidence="9 10">DSM 5091</strain>
    </source>
</reference>
<organism evidence="9 10">
    <name type="scientific">Malonomonas rubra DSM 5091</name>
    <dbReference type="NCBI Taxonomy" id="1122189"/>
    <lineage>
        <taxon>Bacteria</taxon>
        <taxon>Pseudomonadati</taxon>
        <taxon>Thermodesulfobacteriota</taxon>
        <taxon>Desulfuromonadia</taxon>
        <taxon>Desulfuromonadales</taxon>
        <taxon>Geopsychrobacteraceae</taxon>
        <taxon>Malonomonas</taxon>
    </lineage>
</organism>
<dbReference type="InterPro" id="IPR005805">
    <property type="entry name" value="Rieske_Fe-S_prot_C"/>
</dbReference>
<dbReference type="GO" id="GO:0016020">
    <property type="term" value="C:membrane"/>
    <property type="evidence" value="ECO:0007669"/>
    <property type="project" value="InterPro"/>
</dbReference>
<keyword evidence="10" id="KW-1185">Reference proteome</keyword>
<evidence type="ECO:0000256" key="1">
    <source>
        <dbReference type="ARBA" id="ARBA00022714"/>
    </source>
</evidence>
<dbReference type="AlphaFoldDB" id="A0A1M6LZ29"/>
<keyword evidence="7" id="KW-0472">Membrane</keyword>
<accession>A0A1M6LZ29</accession>
<dbReference type="GO" id="GO:0008121">
    <property type="term" value="F:quinol-cytochrome-c reductase activity"/>
    <property type="evidence" value="ECO:0007669"/>
    <property type="project" value="InterPro"/>
</dbReference>
<dbReference type="EMBL" id="FQZT01000015">
    <property type="protein sequence ID" value="SHJ76474.1"/>
    <property type="molecule type" value="Genomic_DNA"/>
</dbReference>